<reference evidence="5" key="1">
    <citation type="journal article" date="2020" name="bioRxiv">
        <title>A rank-normalized archaeal taxonomy based on genome phylogeny resolves widespread incomplete and uneven classifications.</title>
        <authorList>
            <person name="Rinke C."/>
            <person name="Chuvochina M."/>
            <person name="Mussig A.J."/>
            <person name="Chaumeil P.-A."/>
            <person name="Waite D.W."/>
            <person name="Whitman W.B."/>
            <person name="Parks D.H."/>
            <person name="Hugenholtz P."/>
        </authorList>
    </citation>
    <scope>NUCLEOTIDE SEQUENCE</scope>
    <source>
        <strain evidence="5">UBA8853</strain>
    </source>
</reference>
<organism evidence="5 6">
    <name type="scientific">Methanopyrus kandleri</name>
    <dbReference type="NCBI Taxonomy" id="2320"/>
    <lineage>
        <taxon>Archaea</taxon>
        <taxon>Methanobacteriati</taxon>
        <taxon>Methanobacteriota</taxon>
        <taxon>Methanomada group</taxon>
        <taxon>Methanopyri</taxon>
        <taxon>Methanopyrales</taxon>
        <taxon>Methanopyraceae</taxon>
        <taxon>Methanopyrus</taxon>
    </lineage>
</organism>
<evidence type="ECO:0000313" key="5">
    <source>
        <dbReference type="EMBL" id="HII69964.1"/>
    </source>
</evidence>
<dbReference type="Pfam" id="PF20257">
    <property type="entry name" value="SAM_HAT_C"/>
    <property type="match status" value="1"/>
</dbReference>
<dbReference type="InterPro" id="IPR023228">
    <property type="entry name" value="SAM_OH_AdoTrfase_N_sf"/>
</dbReference>
<evidence type="ECO:0000259" key="4">
    <source>
        <dbReference type="Pfam" id="PF20257"/>
    </source>
</evidence>
<dbReference type="Gene3D" id="3.40.50.10790">
    <property type="entry name" value="S-adenosyl-l-methionine hydroxide adenosyltransferase, N-terminal"/>
    <property type="match status" value="1"/>
</dbReference>
<dbReference type="EMBL" id="DUJS01000002">
    <property type="protein sequence ID" value="HII69964.1"/>
    <property type="molecule type" value="Genomic_DNA"/>
</dbReference>
<dbReference type="RefSeq" id="WP_158295927.1">
    <property type="nucleotide sequence ID" value="NZ_DUJS01000002.1"/>
</dbReference>
<feature type="domain" description="S-adenosyl-l-methionine hydroxide adenosyltransferase N-terminal" evidence="3">
    <location>
        <begin position="4"/>
        <end position="151"/>
    </location>
</feature>
<dbReference type="Proteomes" id="UP000619545">
    <property type="component" value="Unassembled WGS sequence"/>
</dbReference>
<dbReference type="InterPro" id="IPR023227">
    <property type="entry name" value="SAM_OH_AdoTrfase_C_sf"/>
</dbReference>
<dbReference type="PANTHER" id="PTHR35092">
    <property type="entry name" value="CHLORINASE MJ1651"/>
    <property type="match status" value="1"/>
</dbReference>
<keyword evidence="5" id="KW-0808">Transferase</keyword>
<dbReference type="SUPFAM" id="SSF101852">
    <property type="entry name" value="Bacterial fluorinating enzyme, C-terminal domain"/>
    <property type="match status" value="1"/>
</dbReference>
<dbReference type="SUPFAM" id="SSF102522">
    <property type="entry name" value="Bacterial fluorinating enzyme, N-terminal domain"/>
    <property type="match status" value="1"/>
</dbReference>
<sequence>MRLITLTTDFGLGSPYPAQVKAVILRIAAPGVDIVDVTHEVPAQDVVAGSYVMSVACPWFPPGSVHVGVVDPGVGTERRAVLLEAERGDFLVGPDNGLLIPLAEELGGIVRAFRILEDEVSDWEVSATFHGRDVFAPAAARVASGESPERFCEPLDPEELVEPPIAEPEVDDGHVRAQVWFVDDFGNIITNVLYDEVDLPETVTIRVSGESFEARHVHTYGEADSGDLVVLRSSSDHLEIAVVEGSAAELLGVSTADRLEILY</sequence>
<keyword evidence="1" id="KW-0949">S-adenosyl-L-methionine</keyword>
<comment type="caution">
    <text evidence="5">The sequence shown here is derived from an EMBL/GenBank/DDBJ whole genome shotgun (WGS) entry which is preliminary data.</text>
</comment>
<evidence type="ECO:0000259" key="3">
    <source>
        <dbReference type="Pfam" id="PF01887"/>
    </source>
</evidence>
<dbReference type="GeneID" id="1476908"/>
<dbReference type="AlphaFoldDB" id="A0A832WNS9"/>
<comment type="similarity">
    <text evidence="2">Belongs to the SAM hydrolase / SAM-dependent halogenase family.</text>
</comment>
<accession>A0A832WNS9</accession>
<dbReference type="PIRSF" id="PIRSF006779">
    <property type="entry name" value="UCP006779"/>
    <property type="match status" value="1"/>
</dbReference>
<dbReference type="GO" id="GO:0016740">
    <property type="term" value="F:transferase activity"/>
    <property type="evidence" value="ECO:0007669"/>
    <property type="project" value="UniProtKB-KW"/>
</dbReference>
<dbReference type="Gene3D" id="2.40.30.90">
    <property type="entry name" value="Bacterial fluorinating enzyme like"/>
    <property type="match status" value="1"/>
</dbReference>
<gene>
    <name evidence="5" type="ORF">HA336_01865</name>
</gene>
<dbReference type="InterPro" id="IPR002747">
    <property type="entry name" value="SAM_OH_AdoTrfase"/>
</dbReference>
<evidence type="ECO:0000256" key="2">
    <source>
        <dbReference type="ARBA" id="ARBA00024035"/>
    </source>
</evidence>
<protein>
    <submittedName>
        <fullName evidence="5">S-adenosyl-l-methionine hydroxide adenosyltransferase family protein</fullName>
    </submittedName>
</protein>
<dbReference type="PANTHER" id="PTHR35092:SF1">
    <property type="entry name" value="CHLORINASE MJ1651"/>
    <property type="match status" value="1"/>
</dbReference>
<evidence type="ECO:0000313" key="6">
    <source>
        <dbReference type="Proteomes" id="UP000619545"/>
    </source>
</evidence>
<evidence type="ECO:0000256" key="1">
    <source>
        <dbReference type="ARBA" id="ARBA00022691"/>
    </source>
</evidence>
<dbReference type="InterPro" id="IPR046470">
    <property type="entry name" value="SAM_HAT_C"/>
</dbReference>
<name>A0A832WNS9_9EURY</name>
<proteinExistence type="inferred from homology"/>
<dbReference type="Pfam" id="PF01887">
    <property type="entry name" value="SAM_HAT_N"/>
    <property type="match status" value="1"/>
</dbReference>
<dbReference type="InterPro" id="IPR046469">
    <property type="entry name" value="SAM_HAT_N"/>
</dbReference>
<feature type="domain" description="S-adenosyl-l-methionine hydroxide adenosyltransferase C-terminal" evidence="4">
    <location>
        <begin position="178"/>
        <end position="259"/>
    </location>
</feature>